<dbReference type="GeneID" id="73472036"/>
<feature type="coiled-coil region" evidence="4">
    <location>
        <begin position="254"/>
        <end position="281"/>
    </location>
</feature>
<keyword evidence="3 4" id="KW-0175">Coiled coil</keyword>
<dbReference type="RefSeq" id="XP_049261473.1">
    <property type="nucleotide sequence ID" value="XM_049409280.1"/>
</dbReference>
<comment type="subcellular location">
    <subcellularLocation>
        <location evidence="1">Golgi apparatus</location>
    </subcellularLocation>
</comment>
<feature type="region of interest" description="Disordered" evidence="5">
    <location>
        <begin position="669"/>
        <end position="688"/>
    </location>
</feature>
<dbReference type="OrthoDB" id="74178at2759"/>
<dbReference type="PANTHER" id="PTHR46515:SF1">
    <property type="entry name" value="TATA ELEMENT MODULATORY FACTOR"/>
    <property type="match status" value="1"/>
</dbReference>
<organism evidence="7 8">
    <name type="scientific">[Candida] subhashii</name>
    <dbReference type="NCBI Taxonomy" id="561895"/>
    <lineage>
        <taxon>Eukaryota</taxon>
        <taxon>Fungi</taxon>
        <taxon>Dikarya</taxon>
        <taxon>Ascomycota</taxon>
        <taxon>Saccharomycotina</taxon>
        <taxon>Pichiomycetes</taxon>
        <taxon>Debaryomycetaceae</taxon>
        <taxon>Spathaspora</taxon>
    </lineage>
</organism>
<evidence type="ECO:0000259" key="6">
    <source>
        <dbReference type="Pfam" id="PF12325"/>
    </source>
</evidence>
<feature type="region of interest" description="Disordered" evidence="5">
    <location>
        <begin position="1"/>
        <end position="238"/>
    </location>
</feature>
<dbReference type="PANTHER" id="PTHR46515">
    <property type="entry name" value="TATA ELEMENT MODULATORY FACTOR TMF1"/>
    <property type="match status" value="1"/>
</dbReference>
<dbReference type="Pfam" id="PF12325">
    <property type="entry name" value="TMF_TATA_bd"/>
    <property type="match status" value="1"/>
</dbReference>
<feature type="compositionally biased region" description="Basic and acidic residues" evidence="5">
    <location>
        <begin position="669"/>
        <end position="685"/>
    </location>
</feature>
<feature type="compositionally biased region" description="Basic and acidic residues" evidence="5">
    <location>
        <begin position="154"/>
        <end position="171"/>
    </location>
</feature>
<evidence type="ECO:0000256" key="5">
    <source>
        <dbReference type="SAM" id="MobiDB-lite"/>
    </source>
</evidence>
<evidence type="ECO:0000313" key="8">
    <source>
        <dbReference type="Proteomes" id="UP000694255"/>
    </source>
</evidence>
<evidence type="ECO:0000256" key="4">
    <source>
        <dbReference type="SAM" id="Coils"/>
    </source>
</evidence>
<evidence type="ECO:0000256" key="2">
    <source>
        <dbReference type="ARBA" id="ARBA00023034"/>
    </source>
</evidence>
<reference evidence="7 8" key="1">
    <citation type="journal article" date="2021" name="DNA Res.">
        <title>Genome analysis of Candida subhashii reveals its hybrid nature and dual mitochondrial genome conformations.</title>
        <authorList>
            <person name="Mixao V."/>
            <person name="Hegedusova E."/>
            <person name="Saus E."/>
            <person name="Pryszcz L.P."/>
            <person name="Cillingova A."/>
            <person name="Nosek J."/>
            <person name="Gabaldon T."/>
        </authorList>
    </citation>
    <scope>NUCLEOTIDE SEQUENCE [LARGE SCALE GENOMIC DNA]</scope>
    <source>
        <strain evidence="7 8">CBS 10753</strain>
    </source>
</reference>
<feature type="domain" description="TATA element modulatory factor 1 TATA binding" evidence="6">
    <location>
        <begin position="766"/>
        <end position="878"/>
    </location>
</feature>
<evidence type="ECO:0000256" key="1">
    <source>
        <dbReference type="ARBA" id="ARBA00004555"/>
    </source>
</evidence>
<accession>A0A8J5QMM5</accession>
<keyword evidence="8" id="KW-1185">Reference proteome</keyword>
<feature type="coiled-coil region" evidence="4">
    <location>
        <begin position="777"/>
        <end position="842"/>
    </location>
</feature>
<sequence length="884" mass="100478">MEEERRDLIDEEVDGSSQSLDIGKGVDAQSEIDNHPTQPSTEILNPEDPATKVEHVTQMLPSEENNVHSSPQLQGSDMENSPVKEINSESAKEREGNNHALDNEDTQSNESKEPSATDQTKQTGEVPDLEEGTKSAISVHPNPAEESVQIEQSPNKEPEDLDTVKEGDESKQQTPIEPDPKPEKPQRRKRLTLQERLAQAAKGKAKKTTADATESPKSSPPPRTISSPPATPPVQTKVFEPENVMQEKTTAEPEVSQVELIDRLREEIKELQQKNAMLSDQARFYGSSPKLSSQFNRSPQTNTREKELTELTAKLEEKDATIKQLLEEGETLSHKELKLNETIKKLRTTNQELEANLQDFLTKNEESTLKLQELEDFLRVHKYKSLDQVLTQFTETNTELANVKAELETERSQQWEGKYKELLQLHQEEINAKKAALKESNDLKIQLDMCKRQQSLELESKQNVISDLRHELSQSKHTYSQEISRLEDKIESLRLEQESSETSSALISNSNGNKEASEDISSKNRIDFDEFSKLSDAHHNLQKQYLSSQENWKLIESNLLHKIDSLTSTIESLKKTKNKLAQDFAKVNNTLISQSGDFKKLEEQHRSLKEEKEKSMLLLQEKDSELAEIREKFEKFKQISNQDRSNLNTRIQSLNETIDRLNQQVKKKDNGLRLDLEPPSRKRDFSSGSLSATSWNDIRFGESSLTPAINRDFSGIYYDNSRNQSSSSVTEMGDDSYDMHEQMNFASLTPMVSQIGAGGSIGGIPSSSSQGNNIQLVNKMSSNIRRLEIELNTLKDEYNRLLTEKEATEAELLETIKLNDEIVRLQSKINTLEMEIVEKNKKEQTMLELIGEKSEQVEELKADVYDLKEVCKLQVQQMLEFQGV</sequence>
<evidence type="ECO:0000256" key="3">
    <source>
        <dbReference type="ARBA" id="ARBA00023054"/>
    </source>
</evidence>
<dbReference type="InterPro" id="IPR022092">
    <property type="entry name" value="TMF_DNA-bd"/>
</dbReference>
<dbReference type="InterPro" id="IPR052602">
    <property type="entry name" value="Growth_transcription_reg"/>
</dbReference>
<comment type="caution">
    <text evidence="7">The sequence shown here is derived from an EMBL/GenBank/DDBJ whole genome shotgun (WGS) entry which is preliminary data.</text>
</comment>
<dbReference type="Proteomes" id="UP000694255">
    <property type="component" value="Unassembled WGS sequence"/>
</dbReference>
<feature type="compositionally biased region" description="Polar residues" evidence="5">
    <location>
        <begin position="59"/>
        <end position="79"/>
    </location>
</feature>
<dbReference type="EMBL" id="JAGSYN010000223">
    <property type="protein sequence ID" value="KAG7661240.1"/>
    <property type="molecule type" value="Genomic_DNA"/>
</dbReference>
<dbReference type="InterPro" id="IPR022091">
    <property type="entry name" value="TMF_TATA-bd"/>
</dbReference>
<protein>
    <recommendedName>
        <fullName evidence="6">TATA element modulatory factor 1 TATA binding domain-containing protein</fullName>
    </recommendedName>
</protein>
<name>A0A8J5QMM5_9ASCO</name>
<proteinExistence type="predicted"/>
<feature type="compositionally biased region" description="Basic and acidic residues" evidence="5">
    <location>
        <begin position="86"/>
        <end position="97"/>
    </location>
</feature>
<keyword evidence="2" id="KW-0333">Golgi apparatus</keyword>
<dbReference type="AlphaFoldDB" id="A0A8J5QMM5"/>
<evidence type="ECO:0000313" key="7">
    <source>
        <dbReference type="EMBL" id="KAG7661240.1"/>
    </source>
</evidence>
<dbReference type="Pfam" id="PF12329">
    <property type="entry name" value="TMF_DNA_bd"/>
    <property type="match status" value="1"/>
</dbReference>
<dbReference type="GO" id="GO:0005783">
    <property type="term" value="C:endoplasmic reticulum"/>
    <property type="evidence" value="ECO:0007669"/>
    <property type="project" value="TreeGrafter"/>
</dbReference>
<dbReference type="GO" id="GO:0005794">
    <property type="term" value="C:Golgi apparatus"/>
    <property type="evidence" value="ECO:0007669"/>
    <property type="project" value="UniProtKB-SubCell"/>
</dbReference>
<feature type="region of interest" description="Disordered" evidence="5">
    <location>
        <begin position="501"/>
        <end position="521"/>
    </location>
</feature>
<gene>
    <name evidence="7" type="ORF">J8A68_005236</name>
</gene>
<feature type="compositionally biased region" description="Polar residues" evidence="5">
    <location>
        <begin position="501"/>
        <end position="514"/>
    </location>
</feature>